<evidence type="ECO:0000313" key="6">
    <source>
        <dbReference type="EMBL" id="MBB4693416.1"/>
    </source>
</evidence>
<keyword evidence="7" id="KW-1185">Reference proteome</keyword>
<evidence type="ECO:0000313" key="7">
    <source>
        <dbReference type="Proteomes" id="UP000542742"/>
    </source>
</evidence>
<dbReference type="GO" id="GO:0008984">
    <property type="term" value="F:protein-glutamate methylesterase activity"/>
    <property type="evidence" value="ECO:0007669"/>
    <property type="project" value="UniProtKB-EC"/>
</dbReference>
<feature type="domain" description="CheB-type methylesterase" evidence="5">
    <location>
        <begin position="7"/>
        <end position="174"/>
    </location>
</feature>
<dbReference type="PANTHER" id="PTHR42872">
    <property type="entry name" value="PROTEIN-GLUTAMATE METHYLESTERASE/PROTEIN-GLUTAMINE GLUTAMINASE"/>
    <property type="match status" value="1"/>
</dbReference>
<feature type="active site" evidence="4">
    <location>
        <position position="139"/>
    </location>
</feature>
<evidence type="ECO:0000259" key="5">
    <source>
        <dbReference type="PROSITE" id="PS50122"/>
    </source>
</evidence>
<dbReference type="PIRSF" id="PIRSF036461">
    <property type="entry name" value="Chmtx_methlestr"/>
    <property type="match status" value="1"/>
</dbReference>
<keyword evidence="1 4" id="KW-0378">Hydrolase</keyword>
<dbReference type="SUPFAM" id="SSF52738">
    <property type="entry name" value="Methylesterase CheB, C-terminal domain"/>
    <property type="match status" value="1"/>
</dbReference>
<dbReference type="Pfam" id="PF01339">
    <property type="entry name" value="CheB_methylest"/>
    <property type="match status" value="1"/>
</dbReference>
<dbReference type="InterPro" id="IPR011247">
    <property type="entry name" value="Chemotax_prot-Glu_Me-esterase"/>
</dbReference>
<evidence type="ECO:0000256" key="3">
    <source>
        <dbReference type="ARBA" id="ARBA00048267"/>
    </source>
</evidence>
<sequence>MTDVLRHMVRRDVVVIGGSAGAHAALRKLLARLPRDLPAAVLVVTHLGPESPSTLAQTLNKDCVLPITTATDGERALPGHVYVAVPDRHLIVVAEGVLRLTAGPRENRVRPAVDTLFRSAARWYGPRVTGVVLSGTLDDGAAGLSAITQHGGVALVQDPKDARFPGMPTAALTAVPTAVTAPAAELARLVGDMAGQPVDDIGAPQDGLIWETDMIAGSCTHGAVPGRPIGLGCPECGGGMYEIRTGQAVHYACHVGHSYSPQTFIAASDDGIEAALWTAISAMQEKATMLLTLAASAESTGRQQAGRSYRDEADRVRHDAEMIHKRLLTRRPSAGQRPQ</sequence>
<feature type="active site" evidence="4">
    <location>
        <position position="46"/>
    </location>
</feature>
<dbReference type="EC" id="3.1.1.61" evidence="2"/>
<gene>
    <name evidence="6" type="ORF">BKA14_003564</name>
</gene>
<reference evidence="6 7" key="1">
    <citation type="submission" date="2020-08" db="EMBL/GenBank/DDBJ databases">
        <title>Sequencing the genomes of 1000 actinobacteria strains.</title>
        <authorList>
            <person name="Klenk H.-P."/>
        </authorList>
    </citation>
    <scope>NUCLEOTIDE SEQUENCE [LARGE SCALE GENOMIC DNA]</scope>
    <source>
        <strain evidence="6 7">DSM 45518</strain>
    </source>
</reference>
<comment type="catalytic activity">
    <reaction evidence="3">
        <text>[protein]-L-glutamate 5-O-methyl ester + H2O = L-glutamyl-[protein] + methanol + H(+)</text>
        <dbReference type="Rhea" id="RHEA:23236"/>
        <dbReference type="Rhea" id="RHEA-COMP:10208"/>
        <dbReference type="Rhea" id="RHEA-COMP:10311"/>
        <dbReference type="ChEBI" id="CHEBI:15377"/>
        <dbReference type="ChEBI" id="CHEBI:15378"/>
        <dbReference type="ChEBI" id="CHEBI:17790"/>
        <dbReference type="ChEBI" id="CHEBI:29973"/>
        <dbReference type="ChEBI" id="CHEBI:82795"/>
        <dbReference type="EC" id="3.1.1.61"/>
    </reaction>
</comment>
<name>A0A7W7G444_9ACTN</name>
<dbReference type="AlphaFoldDB" id="A0A7W7G444"/>
<dbReference type="InterPro" id="IPR035909">
    <property type="entry name" value="CheB_C"/>
</dbReference>
<dbReference type="EMBL" id="JACHMF010000001">
    <property type="protein sequence ID" value="MBB4693416.1"/>
    <property type="molecule type" value="Genomic_DNA"/>
</dbReference>
<dbReference type="Gene3D" id="3.40.50.180">
    <property type="entry name" value="Methylesterase CheB, C-terminal domain"/>
    <property type="match status" value="1"/>
</dbReference>
<evidence type="ECO:0000256" key="2">
    <source>
        <dbReference type="ARBA" id="ARBA00039140"/>
    </source>
</evidence>
<accession>A0A7W7G444</accession>
<dbReference type="GO" id="GO:0005737">
    <property type="term" value="C:cytoplasm"/>
    <property type="evidence" value="ECO:0007669"/>
    <property type="project" value="InterPro"/>
</dbReference>
<dbReference type="GO" id="GO:0006935">
    <property type="term" value="P:chemotaxis"/>
    <property type="evidence" value="ECO:0007669"/>
    <property type="project" value="UniProtKB-UniRule"/>
</dbReference>
<comment type="caution">
    <text evidence="6">The sequence shown here is derived from an EMBL/GenBank/DDBJ whole genome shotgun (WGS) entry which is preliminary data.</text>
</comment>
<dbReference type="PROSITE" id="PS50122">
    <property type="entry name" value="CHEB"/>
    <property type="match status" value="1"/>
</dbReference>
<dbReference type="RefSeq" id="WP_239093645.1">
    <property type="nucleotide sequence ID" value="NZ_BOMC01000080.1"/>
</dbReference>
<dbReference type="InterPro" id="IPR000673">
    <property type="entry name" value="Sig_transdc_resp-reg_Me-estase"/>
</dbReference>
<evidence type="ECO:0000256" key="4">
    <source>
        <dbReference type="PROSITE-ProRule" id="PRU00050"/>
    </source>
</evidence>
<dbReference type="Proteomes" id="UP000542742">
    <property type="component" value="Unassembled WGS sequence"/>
</dbReference>
<dbReference type="GO" id="GO:0000156">
    <property type="term" value="F:phosphorelay response regulator activity"/>
    <property type="evidence" value="ECO:0007669"/>
    <property type="project" value="InterPro"/>
</dbReference>
<evidence type="ECO:0000256" key="1">
    <source>
        <dbReference type="ARBA" id="ARBA00022801"/>
    </source>
</evidence>
<organism evidence="6 7">
    <name type="scientific">Paractinoplanes abujensis</name>
    <dbReference type="NCBI Taxonomy" id="882441"/>
    <lineage>
        <taxon>Bacteria</taxon>
        <taxon>Bacillati</taxon>
        <taxon>Actinomycetota</taxon>
        <taxon>Actinomycetes</taxon>
        <taxon>Micromonosporales</taxon>
        <taxon>Micromonosporaceae</taxon>
        <taxon>Paractinoplanes</taxon>
    </lineage>
</organism>
<protein>
    <recommendedName>
        <fullName evidence="2">protein-glutamate methylesterase</fullName>
        <ecNumber evidence="2">3.1.1.61</ecNumber>
    </recommendedName>
</protein>
<feature type="active site" evidence="4">
    <location>
        <position position="19"/>
    </location>
</feature>
<dbReference type="CDD" id="cd16433">
    <property type="entry name" value="CheB"/>
    <property type="match status" value="1"/>
</dbReference>
<keyword evidence="4" id="KW-0145">Chemotaxis</keyword>
<proteinExistence type="predicted"/>
<dbReference type="PANTHER" id="PTHR42872:SF6">
    <property type="entry name" value="PROTEIN-GLUTAMATE METHYLESTERASE_PROTEIN-GLUTAMINE GLUTAMINASE"/>
    <property type="match status" value="1"/>
</dbReference>